<dbReference type="Proteomes" id="UP001188597">
    <property type="component" value="Unassembled WGS sequence"/>
</dbReference>
<comment type="caution">
    <text evidence="2">The sequence shown here is derived from an EMBL/GenBank/DDBJ whole genome shotgun (WGS) entry which is preliminary data.</text>
</comment>
<protein>
    <submittedName>
        <fullName evidence="2">Uncharacterized protein</fullName>
    </submittedName>
</protein>
<dbReference type="PANTHER" id="PTHR33696:SF1">
    <property type="entry name" value="T22J18.15"/>
    <property type="match status" value="1"/>
</dbReference>
<evidence type="ECO:0000313" key="3">
    <source>
        <dbReference type="Proteomes" id="UP001188597"/>
    </source>
</evidence>
<feature type="compositionally biased region" description="Low complexity" evidence="1">
    <location>
        <begin position="15"/>
        <end position="54"/>
    </location>
</feature>
<name>A0AA88WYN7_9ASTE</name>
<evidence type="ECO:0000256" key="1">
    <source>
        <dbReference type="SAM" id="MobiDB-lite"/>
    </source>
</evidence>
<dbReference type="PANTHER" id="PTHR33696">
    <property type="entry name" value="T22J18.15-RELATED"/>
    <property type="match status" value="1"/>
</dbReference>
<dbReference type="AlphaFoldDB" id="A0AA88WYN7"/>
<dbReference type="EMBL" id="JAVXUP010000227">
    <property type="protein sequence ID" value="KAK3033638.1"/>
    <property type="molecule type" value="Genomic_DNA"/>
</dbReference>
<organism evidence="2 3">
    <name type="scientific">Escallonia herrerae</name>
    <dbReference type="NCBI Taxonomy" id="1293975"/>
    <lineage>
        <taxon>Eukaryota</taxon>
        <taxon>Viridiplantae</taxon>
        <taxon>Streptophyta</taxon>
        <taxon>Embryophyta</taxon>
        <taxon>Tracheophyta</taxon>
        <taxon>Spermatophyta</taxon>
        <taxon>Magnoliopsida</taxon>
        <taxon>eudicotyledons</taxon>
        <taxon>Gunneridae</taxon>
        <taxon>Pentapetalae</taxon>
        <taxon>asterids</taxon>
        <taxon>campanulids</taxon>
        <taxon>Escalloniales</taxon>
        <taxon>Escalloniaceae</taxon>
        <taxon>Escallonia</taxon>
    </lineage>
</organism>
<feature type="compositionally biased region" description="Acidic residues" evidence="1">
    <location>
        <begin position="166"/>
        <end position="178"/>
    </location>
</feature>
<feature type="region of interest" description="Disordered" evidence="1">
    <location>
        <begin position="1"/>
        <end position="104"/>
    </location>
</feature>
<feature type="region of interest" description="Disordered" evidence="1">
    <location>
        <begin position="165"/>
        <end position="192"/>
    </location>
</feature>
<sequence length="192" mass="21048">MASPRAFNGPAQMETFSTPIRPTSRRTPSLSSSPSFSSDSSLEESPLISPSTPLRSSGKPFSWEKLPGIPKKQAPGTKDHAVNLLPPPPARNPAPSKRFTRKNFTSDNFRKDPFFAAFVECSKEEDDGSFWKGSRVTRTLSDRFGLISMYTSCKSTSAVSESIIKEDEEASEAEEEESSFSPSLGLPLMAEF</sequence>
<reference evidence="2" key="1">
    <citation type="submission" date="2022-12" db="EMBL/GenBank/DDBJ databases">
        <title>Draft genome assemblies for two species of Escallonia (Escalloniales).</title>
        <authorList>
            <person name="Chanderbali A."/>
            <person name="Dervinis C."/>
            <person name="Anghel I."/>
            <person name="Soltis D."/>
            <person name="Soltis P."/>
            <person name="Zapata F."/>
        </authorList>
    </citation>
    <scope>NUCLEOTIDE SEQUENCE</scope>
    <source>
        <strain evidence="2">UCBG64.0493</strain>
        <tissue evidence="2">Leaf</tissue>
    </source>
</reference>
<keyword evidence="3" id="KW-1185">Reference proteome</keyword>
<accession>A0AA88WYN7</accession>
<proteinExistence type="predicted"/>
<evidence type="ECO:0000313" key="2">
    <source>
        <dbReference type="EMBL" id="KAK3033638.1"/>
    </source>
</evidence>
<gene>
    <name evidence="2" type="ORF">RJ639_033763</name>
</gene>